<organism evidence="4">
    <name type="scientific">bioreactor metagenome</name>
    <dbReference type="NCBI Taxonomy" id="1076179"/>
    <lineage>
        <taxon>unclassified sequences</taxon>
        <taxon>metagenomes</taxon>
        <taxon>ecological metagenomes</taxon>
    </lineage>
</organism>
<dbReference type="InterPro" id="IPR042099">
    <property type="entry name" value="ANL_N_sf"/>
</dbReference>
<protein>
    <submittedName>
        <fullName evidence="4">2-succinylbenzoate--CoA ligase</fullName>
        <ecNumber evidence="4">6.2.1.26</ecNumber>
    </submittedName>
</protein>
<evidence type="ECO:0000259" key="3">
    <source>
        <dbReference type="Pfam" id="PF00501"/>
    </source>
</evidence>
<dbReference type="SUPFAM" id="SSF56801">
    <property type="entry name" value="Acetyl-CoA synthetase-like"/>
    <property type="match status" value="1"/>
</dbReference>
<reference evidence="4" key="1">
    <citation type="submission" date="2019-08" db="EMBL/GenBank/DDBJ databases">
        <authorList>
            <person name="Kucharzyk K."/>
            <person name="Murdoch R.W."/>
            <person name="Higgins S."/>
            <person name="Loffler F."/>
        </authorList>
    </citation>
    <scope>NUCLEOTIDE SEQUENCE</scope>
</reference>
<keyword evidence="2 4" id="KW-0436">Ligase</keyword>
<comment type="similarity">
    <text evidence="1">Belongs to the ATP-dependent AMP-binding enzyme family.</text>
</comment>
<feature type="domain" description="AMP-dependent synthetase/ligase" evidence="3">
    <location>
        <begin position="2"/>
        <end position="220"/>
    </location>
</feature>
<dbReference type="PROSITE" id="PS00455">
    <property type="entry name" value="AMP_BINDING"/>
    <property type="match status" value="1"/>
</dbReference>
<dbReference type="Gene3D" id="3.40.50.12780">
    <property type="entry name" value="N-terminal domain of ligase-like"/>
    <property type="match status" value="1"/>
</dbReference>
<dbReference type="GO" id="GO:0008756">
    <property type="term" value="F:o-succinylbenzoate-CoA ligase activity"/>
    <property type="evidence" value="ECO:0007669"/>
    <property type="project" value="UniProtKB-EC"/>
</dbReference>
<dbReference type="AlphaFoldDB" id="A0A645EY11"/>
<proteinExistence type="inferred from homology"/>
<sequence>MKENPDIPALYWKDKEYSYRDLIGMIEEWEAYLKNKNIATGSICGVAGEFSPKTCSLFFALMKNKSIIVPFTKEIKSEIPSYIKIAEIQWIFQFDSKDEWILEKICTYTENELIKSFKEREHAGLIVFSSGSTGKPKGILHDCEKVLNKFTKQRKGWRTVLFLMMDHFGGFNTFLSTFAYLGVGICIDERTPENICKNIEKSKATLLPTTPTFLNLLIASKC</sequence>
<dbReference type="EC" id="6.2.1.26" evidence="4"/>
<dbReference type="InterPro" id="IPR000873">
    <property type="entry name" value="AMP-dep_synth/lig_dom"/>
</dbReference>
<accession>A0A645EY11</accession>
<evidence type="ECO:0000256" key="2">
    <source>
        <dbReference type="ARBA" id="ARBA00022598"/>
    </source>
</evidence>
<dbReference type="Pfam" id="PF00501">
    <property type="entry name" value="AMP-binding"/>
    <property type="match status" value="1"/>
</dbReference>
<evidence type="ECO:0000313" key="4">
    <source>
        <dbReference type="EMBL" id="MPN06807.1"/>
    </source>
</evidence>
<comment type="caution">
    <text evidence="4">The sequence shown here is derived from an EMBL/GenBank/DDBJ whole genome shotgun (WGS) entry which is preliminary data.</text>
</comment>
<dbReference type="InterPro" id="IPR020845">
    <property type="entry name" value="AMP-binding_CS"/>
</dbReference>
<name>A0A645EY11_9ZZZZ</name>
<dbReference type="EMBL" id="VSSQ01052749">
    <property type="protein sequence ID" value="MPN06807.1"/>
    <property type="molecule type" value="Genomic_DNA"/>
</dbReference>
<gene>
    <name evidence="4" type="primary">menE_20</name>
    <name evidence="4" type="ORF">SDC9_154064</name>
</gene>
<dbReference type="PANTHER" id="PTHR24096:SF149">
    <property type="entry name" value="AMP-BINDING DOMAIN-CONTAINING PROTEIN-RELATED"/>
    <property type="match status" value="1"/>
</dbReference>
<evidence type="ECO:0000256" key="1">
    <source>
        <dbReference type="ARBA" id="ARBA00006432"/>
    </source>
</evidence>
<dbReference type="PANTHER" id="PTHR24096">
    <property type="entry name" value="LONG-CHAIN-FATTY-ACID--COA LIGASE"/>
    <property type="match status" value="1"/>
</dbReference>